<feature type="domain" description="Acylphosphatase-like" evidence="8">
    <location>
        <begin position="7"/>
        <end position="95"/>
    </location>
</feature>
<comment type="caution">
    <text evidence="10">The sequence shown here is derived from an EMBL/GenBank/DDBJ whole genome shotgun (WGS) entry which is preliminary data.</text>
</comment>
<evidence type="ECO:0000313" key="12">
    <source>
        <dbReference type="Proteomes" id="UP000051751"/>
    </source>
</evidence>
<dbReference type="EMBL" id="JQAZ01000001">
    <property type="protein sequence ID" value="KRN33750.1"/>
    <property type="molecule type" value="Genomic_DNA"/>
</dbReference>
<dbReference type="PROSITE" id="PS00150">
    <property type="entry name" value="ACYLPHOSPHATASE_1"/>
    <property type="match status" value="1"/>
</dbReference>
<feature type="active site" evidence="5">
    <location>
        <position position="22"/>
    </location>
</feature>
<dbReference type="EMBL" id="JQAT01000001">
    <property type="protein sequence ID" value="KRN29721.1"/>
    <property type="molecule type" value="Genomic_DNA"/>
</dbReference>
<dbReference type="EC" id="3.6.1.7" evidence="2 5"/>
<dbReference type="GO" id="GO:0003998">
    <property type="term" value="F:acylphosphatase activity"/>
    <property type="evidence" value="ECO:0007669"/>
    <property type="project" value="UniProtKB-EC"/>
</dbReference>
<dbReference type="SUPFAM" id="SSF54975">
    <property type="entry name" value="Acylphosphatase/BLUF domain-like"/>
    <property type="match status" value="1"/>
</dbReference>
<name>A0A0R2G2M5_9LACO</name>
<evidence type="ECO:0000259" key="8">
    <source>
        <dbReference type="PROSITE" id="PS51160"/>
    </source>
</evidence>
<dbReference type="InterPro" id="IPR017968">
    <property type="entry name" value="Acylphosphatase_CS"/>
</dbReference>
<dbReference type="STRING" id="81857.IV38_GL000609"/>
<protein>
    <recommendedName>
        <fullName evidence="3 5">Acylphosphatase</fullName>
        <ecNumber evidence="2 5">3.6.1.7</ecNumber>
    </recommendedName>
</protein>
<dbReference type="InterPro" id="IPR001792">
    <property type="entry name" value="Acylphosphatase-like_dom"/>
</dbReference>
<dbReference type="Proteomes" id="UP000051751">
    <property type="component" value="Unassembled WGS sequence"/>
</dbReference>
<reference evidence="11 12" key="1">
    <citation type="journal article" date="2015" name="Genome Announc.">
        <title>Expanding the biotechnology potential of lactobacilli through comparative genomics of 213 strains and associated genera.</title>
        <authorList>
            <person name="Sun Z."/>
            <person name="Harris H.M."/>
            <person name="McCann A."/>
            <person name="Guo C."/>
            <person name="Argimon S."/>
            <person name="Zhang W."/>
            <person name="Yang X."/>
            <person name="Jeffery I.B."/>
            <person name="Cooney J.C."/>
            <person name="Kagawa T.F."/>
            <person name="Liu W."/>
            <person name="Song Y."/>
            <person name="Salvetti E."/>
            <person name="Wrobel A."/>
            <person name="Rasinkangas P."/>
            <person name="Parkhill J."/>
            <person name="Rea M.C."/>
            <person name="O'Sullivan O."/>
            <person name="Ritari J."/>
            <person name="Douillard F.P."/>
            <person name="Paul Ross R."/>
            <person name="Yang R."/>
            <person name="Briner A.E."/>
            <person name="Felis G.E."/>
            <person name="de Vos W.M."/>
            <person name="Barrangou R."/>
            <person name="Klaenhammer T.R."/>
            <person name="Caufield P.W."/>
            <person name="Cui Y."/>
            <person name="Zhang H."/>
            <person name="O'Toole P.W."/>
        </authorList>
    </citation>
    <scope>NUCLEOTIDE SEQUENCE [LARGE SCALE GENOMIC DNA]</scope>
    <source>
        <strain evidence="9 12">ATCC BAA-66</strain>
        <strain evidence="10 11">DSM 13344</strain>
    </source>
</reference>
<feature type="active site" evidence="5">
    <location>
        <position position="40"/>
    </location>
</feature>
<dbReference type="InterPro" id="IPR020456">
    <property type="entry name" value="Acylphosphatase"/>
</dbReference>
<evidence type="ECO:0000256" key="2">
    <source>
        <dbReference type="ARBA" id="ARBA00012150"/>
    </source>
</evidence>
<dbReference type="PROSITE" id="PS00151">
    <property type="entry name" value="ACYLPHOSPHATASE_2"/>
    <property type="match status" value="1"/>
</dbReference>
<evidence type="ECO:0000256" key="4">
    <source>
        <dbReference type="ARBA" id="ARBA00047645"/>
    </source>
</evidence>
<gene>
    <name evidence="9" type="ORF">IV38_GL000609</name>
    <name evidence="10" type="ORF">IV40_GL000059</name>
</gene>
<dbReference type="Gene3D" id="3.30.70.100">
    <property type="match status" value="1"/>
</dbReference>
<dbReference type="InterPro" id="IPR036046">
    <property type="entry name" value="Acylphosphatase-like_dom_sf"/>
</dbReference>
<evidence type="ECO:0000256" key="1">
    <source>
        <dbReference type="ARBA" id="ARBA00005614"/>
    </source>
</evidence>
<keyword evidence="5 6" id="KW-0378">Hydrolase</keyword>
<comment type="similarity">
    <text evidence="1 7">Belongs to the acylphosphatase family.</text>
</comment>
<dbReference type="Proteomes" id="UP000051645">
    <property type="component" value="Unassembled WGS sequence"/>
</dbReference>
<sequence length="95" mass="10562">MKMTQKAVSMKVTGIVQGVGFRWVAQRIANQLHLNGFVRNNPDGTVYTEVVGAEADVNKYIEMISGGPSPSSRVDHVEIHTLNPLPDYKEFKVTF</sequence>
<organism evidence="10 11">
    <name type="scientific">Lactobacillus selangorensis</name>
    <dbReference type="NCBI Taxonomy" id="81857"/>
    <lineage>
        <taxon>Bacteria</taxon>
        <taxon>Bacillati</taxon>
        <taxon>Bacillota</taxon>
        <taxon>Bacilli</taxon>
        <taxon>Lactobacillales</taxon>
        <taxon>Lactobacillaceae</taxon>
        <taxon>Lactobacillus</taxon>
    </lineage>
</organism>
<evidence type="ECO:0000256" key="5">
    <source>
        <dbReference type="PROSITE-ProRule" id="PRU00520"/>
    </source>
</evidence>
<comment type="catalytic activity">
    <reaction evidence="4 5 6">
        <text>an acyl phosphate + H2O = a carboxylate + phosphate + H(+)</text>
        <dbReference type="Rhea" id="RHEA:14965"/>
        <dbReference type="ChEBI" id="CHEBI:15377"/>
        <dbReference type="ChEBI" id="CHEBI:15378"/>
        <dbReference type="ChEBI" id="CHEBI:29067"/>
        <dbReference type="ChEBI" id="CHEBI:43474"/>
        <dbReference type="ChEBI" id="CHEBI:59918"/>
        <dbReference type="EC" id="3.6.1.7"/>
    </reaction>
</comment>
<accession>A0A0R2G2M5</accession>
<dbReference type="AlphaFoldDB" id="A0A0R2G2M5"/>
<dbReference type="PANTHER" id="PTHR47268:SF4">
    <property type="entry name" value="ACYLPHOSPHATASE"/>
    <property type="match status" value="1"/>
</dbReference>
<dbReference type="PATRIC" id="fig|81857.3.peg.614"/>
<evidence type="ECO:0000256" key="7">
    <source>
        <dbReference type="RuleBase" id="RU004168"/>
    </source>
</evidence>
<dbReference type="PRINTS" id="PR00112">
    <property type="entry name" value="ACYLPHPHTASE"/>
</dbReference>
<dbReference type="PANTHER" id="PTHR47268">
    <property type="entry name" value="ACYLPHOSPHATASE"/>
    <property type="match status" value="1"/>
</dbReference>
<evidence type="ECO:0000313" key="9">
    <source>
        <dbReference type="EMBL" id="KRN29721.1"/>
    </source>
</evidence>
<keyword evidence="11" id="KW-1185">Reference proteome</keyword>
<evidence type="ECO:0000256" key="6">
    <source>
        <dbReference type="RuleBase" id="RU000553"/>
    </source>
</evidence>
<evidence type="ECO:0000313" key="11">
    <source>
        <dbReference type="Proteomes" id="UP000051645"/>
    </source>
</evidence>
<evidence type="ECO:0000313" key="10">
    <source>
        <dbReference type="EMBL" id="KRN33750.1"/>
    </source>
</evidence>
<dbReference type="Pfam" id="PF00708">
    <property type="entry name" value="Acylphosphatase"/>
    <property type="match status" value="1"/>
</dbReference>
<proteinExistence type="inferred from homology"/>
<evidence type="ECO:0000256" key="3">
    <source>
        <dbReference type="ARBA" id="ARBA00015991"/>
    </source>
</evidence>
<dbReference type="PROSITE" id="PS51160">
    <property type="entry name" value="ACYLPHOSPHATASE_3"/>
    <property type="match status" value="1"/>
</dbReference>